<dbReference type="PANTHER" id="PTHR46417">
    <property type="entry name" value="TRNA (GUANINE-N(1)-)-METHYLTRANSFERASE"/>
    <property type="match status" value="1"/>
</dbReference>
<evidence type="ECO:0000256" key="2">
    <source>
        <dbReference type="ARBA" id="ARBA00004496"/>
    </source>
</evidence>
<dbReference type="Gene3D" id="1.10.1270.20">
    <property type="entry name" value="tRNA(m1g37)methyltransferase, domain 2"/>
    <property type="match status" value="1"/>
</dbReference>
<evidence type="ECO:0000259" key="15">
    <source>
        <dbReference type="Pfam" id="PF01746"/>
    </source>
</evidence>
<comment type="catalytic activity">
    <reaction evidence="14">
        <text>guanosine(37) in tRNA + S-adenosyl-L-methionine = N(1)-methylguanosine(37) in tRNA + S-adenosyl-L-homocysteine + H(+)</text>
        <dbReference type="Rhea" id="RHEA:36899"/>
        <dbReference type="Rhea" id="RHEA-COMP:10145"/>
        <dbReference type="Rhea" id="RHEA-COMP:10147"/>
        <dbReference type="ChEBI" id="CHEBI:15378"/>
        <dbReference type="ChEBI" id="CHEBI:57856"/>
        <dbReference type="ChEBI" id="CHEBI:59789"/>
        <dbReference type="ChEBI" id="CHEBI:73542"/>
        <dbReference type="ChEBI" id="CHEBI:74269"/>
        <dbReference type="EC" id="2.1.1.228"/>
    </reaction>
</comment>
<dbReference type="AlphaFoldDB" id="A0A6P6IMQ0"/>
<dbReference type="Gene3D" id="3.40.1280.10">
    <property type="match status" value="1"/>
</dbReference>
<comment type="subcellular location">
    <subcellularLocation>
        <location evidence="2">Cytoplasm</location>
    </subcellularLocation>
</comment>
<evidence type="ECO:0000256" key="12">
    <source>
        <dbReference type="ARBA" id="ARBA00029736"/>
    </source>
</evidence>
<dbReference type="InterPro" id="IPR023148">
    <property type="entry name" value="tRNA_m1G_MeTrfase_C_sf"/>
</dbReference>
<evidence type="ECO:0000256" key="10">
    <source>
        <dbReference type="ARBA" id="ARBA00022691"/>
    </source>
</evidence>
<keyword evidence="8" id="KW-0489">Methyltransferase</keyword>
<dbReference type="EC" id="2.1.1.228" evidence="5"/>
<evidence type="ECO:0000256" key="3">
    <source>
        <dbReference type="ARBA" id="ARBA00007630"/>
    </source>
</evidence>
<dbReference type="InterPro" id="IPR002649">
    <property type="entry name" value="tRNA_m1G_MeTrfase_TrmD"/>
</dbReference>
<dbReference type="GO" id="GO:0052906">
    <property type="term" value="F:tRNA (guanine(37)-N1)-methyltransferase activity"/>
    <property type="evidence" value="ECO:0007669"/>
    <property type="project" value="UniProtKB-EC"/>
</dbReference>
<proteinExistence type="inferred from homology"/>
<organism evidence="16 17">
    <name type="scientific">Puma concolor</name>
    <name type="common">Mountain lion</name>
    <name type="synonym">Felis concolor</name>
    <dbReference type="NCBI Taxonomy" id="9696"/>
    <lineage>
        <taxon>Eukaryota</taxon>
        <taxon>Metazoa</taxon>
        <taxon>Chordata</taxon>
        <taxon>Craniata</taxon>
        <taxon>Vertebrata</taxon>
        <taxon>Euteleostomi</taxon>
        <taxon>Mammalia</taxon>
        <taxon>Eutheria</taxon>
        <taxon>Laurasiatheria</taxon>
        <taxon>Carnivora</taxon>
        <taxon>Feliformia</taxon>
        <taxon>Felidae</taxon>
        <taxon>Felinae</taxon>
        <taxon>Puma</taxon>
    </lineage>
</organism>
<dbReference type="Proteomes" id="UP000515131">
    <property type="component" value="Unplaced"/>
</dbReference>
<dbReference type="GO" id="GO:0005829">
    <property type="term" value="C:cytosol"/>
    <property type="evidence" value="ECO:0007669"/>
    <property type="project" value="TreeGrafter"/>
</dbReference>
<dbReference type="GO" id="GO:0002939">
    <property type="term" value="P:tRNA N1-guanine methylation"/>
    <property type="evidence" value="ECO:0007669"/>
    <property type="project" value="TreeGrafter"/>
</dbReference>
<comment type="function">
    <text evidence="1">Specifically methylates guanosine-37 in various tRNAs.</text>
</comment>
<evidence type="ECO:0000256" key="13">
    <source>
        <dbReference type="ARBA" id="ARBA00033392"/>
    </source>
</evidence>
<dbReference type="Pfam" id="PF01746">
    <property type="entry name" value="tRNA_m1G_MT"/>
    <property type="match status" value="1"/>
</dbReference>
<keyword evidence="11" id="KW-0819">tRNA processing</keyword>
<dbReference type="RefSeq" id="XP_025789465.1">
    <property type="nucleotide sequence ID" value="XM_025933680.1"/>
</dbReference>
<dbReference type="GeneID" id="112870562"/>
<comment type="subunit">
    <text evidence="4">Homodimer.</text>
</comment>
<dbReference type="InterPro" id="IPR029026">
    <property type="entry name" value="tRNA_m1G_MTases_N"/>
</dbReference>
<evidence type="ECO:0000313" key="17">
    <source>
        <dbReference type="RefSeq" id="XP_025789465.1"/>
    </source>
</evidence>
<evidence type="ECO:0000256" key="9">
    <source>
        <dbReference type="ARBA" id="ARBA00022679"/>
    </source>
</evidence>
<dbReference type="KEGG" id="pcoo:112870562"/>
<evidence type="ECO:0000256" key="11">
    <source>
        <dbReference type="ARBA" id="ARBA00022694"/>
    </source>
</evidence>
<evidence type="ECO:0000313" key="16">
    <source>
        <dbReference type="Proteomes" id="UP000515131"/>
    </source>
</evidence>
<protein>
    <recommendedName>
        <fullName evidence="6">tRNA (guanine-N(1)-)-methyltransferase</fullName>
        <ecNumber evidence="5">2.1.1.228</ecNumber>
    </recommendedName>
    <alternativeName>
        <fullName evidence="12">M1G-methyltransferase</fullName>
    </alternativeName>
    <alternativeName>
        <fullName evidence="13">tRNA [GM37] methyltransferase</fullName>
    </alternativeName>
</protein>
<evidence type="ECO:0000256" key="8">
    <source>
        <dbReference type="ARBA" id="ARBA00022603"/>
    </source>
</evidence>
<evidence type="ECO:0000256" key="6">
    <source>
        <dbReference type="ARBA" id="ARBA00014679"/>
    </source>
</evidence>
<keyword evidence="7" id="KW-0963">Cytoplasm</keyword>
<evidence type="ECO:0000256" key="7">
    <source>
        <dbReference type="ARBA" id="ARBA00022490"/>
    </source>
</evidence>
<dbReference type="InterPro" id="IPR029028">
    <property type="entry name" value="Alpha/beta_knot_MTases"/>
</dbReference>
<evidence type="ECO:0000256" key="4">
    <source>
        <dbReference type="ARBA" id="ARBA00011738"/>
    </source>
</evidence>
<dbReference type="InterPro" id="IPR016009">
    <property type="entry name" value="tRNA_MeTrfase_TRMD/TRM10"/>
</dbReference>
<sequence>MVLSVAPIYNLLSSQNLLERAHIILLCPRSPKFTQTRARELEELSLEKPLVFICGHYEGIDERVRHFISEAISIGDYILSSGTLATAVLIESIVRLIPNVLNSESLESESFNTSETIEDLDFPVYAPPKNFLGYKVPQILLSGHHSKIASHREKSKDKYKNQ</sequence>
<reference evidence="17" key="1">
    <citation type="submission" date="2025-08" db="UniProtKB">
        <authorList>
            <consortium name="RefSeq"/>
        </authorList>
    </citation>
    <scope>IDENTIFICATION</scope>
    <source>
        <tissue evidence="17">Blood</tissue>
    </source>
</reference>
<gene>
    <name evidence="17" type="primary">LOC112870562</name>
</gene>
<accession>A0A6P6IMQ0</accession>
<feature type="domain" description="tRNA methyltransferase TRMD/TRM10-type" evidence="15">
    <location>
        <begin position="1"/>
        <end position="157"/>
    </location>
</feature>
<comment type="similarity">
    <text evidence="3">Belongs to the RNA methyltransferase TrmD family.</text>
</comment>
<keyword evidence="16" id="KW-1185">Reference proteome</keyword>
<evidence type="ECO:0000256" key="5">
    <source>
        <dbReference type="ARBA" id="ARBA00012807"/>
    </source>
</evidence>
<dbReference type="SUPFAM" id="SSF75217">
    <property type="entry name" value="alpha/beta knot"/>
    <property type="match status" value="1"/>
</dbReference>
<evidence type="ECO:0000256" key="1">
    <source>
        <dbReference type="ARBA" id="ARBA00002634"/>
    </source>
</evidence>
<name>A0A6P6IMQ0_PUMCO</name>
<keyword evidence="10" id="KW-0949">S-adenosyl-L-methionine</keyword>
<dbReference type="PANTHER" id="PTHR46417:SF1">
    <property type="entry name" value="TRNA (GUANINE-N(1)-)-METHYLTRANSFERASE"/>
    <property type="match status" value="1"/>
</dbReference>
<keyword evidence="9" id="KW-0808">Transferase</keyword>
<evidence type="ECO:0000256" key="14">
    <source>
        <dbReference type="ARBA" id="ARBA00047783"/>
    </source>
</evidence>